<dbReference type="PANTHER" id="PTHR31268">
    <property type="match status" value="1"/>
</dbReference>
<dbReference type="Pfam" id="PF05691">
    <property type="entry name" value="Raffinose_syn"/>
    <property type="match status" value="1"/>
</dbReference>
<evidence type="ECO:0000256" key="1">
    <source>
        <dbReference type="ARBA" id="ARBA00007240"/>
    </source>
</evidence>
<evidence type="ECO:0000313" key="7">
    <source>
        <dbReference type="Proteomes" id="UP001314263"/>
    </source>
</evidence>
<dbReference type="InterPro" id="IPR008811">
    <property type="entry name" value="Glycosyl_hydrolases_36"/>
</dbReference>
<evidence type="ECO:0000256" key="4">
    <source>
        <dbReference type="ARBA" id="ARBA00049426"/>
    </source>
</evidence>
<dbReference type="AlphaFoldDB" id="A0AAV1I879"/>
<comment type="caution">
    <text evidence="6">The sequence shown here is derived from an EMBL/GenBank/DDBJ whole genome shotgun (WGS) entry which is preliminary data.</text>
</comment>
<dbReference type="Gene3D" id="3.20.20.70">
    <property type="entry name" value="Aldolase class I"/>
    <property type="match status" value="1"/>
</dbReference>
<dbReference type="InterPro" id="IPR013785">
    <property type="entry name" value="Aldolase_TIM"/>
</dbReference>
<evidence type="ECO:0000313" key="6">
    <source>
        <dbReference type="EMBL" id="CAK0781696.1"/>
    </source>
</evidence>
<dbReference type="EMBL" id="CAUYUE010000006">
    <property type="protein sequence ID" value="CAK0781696.1"/>
    <property type="molecule type" value="Genomic_DNA"/>
</dbReference>
<name>A0AAV1I879_9CHLO</name>
<dbReference type="InterPro" id="IPR017853">
    <property type="entry name" value="GH"/>
</dbReference>
<organism evidence="6 7">
    <name type="scientific">Coccomyxa viridis</name>
    <dbReference type="NCBI Taxonomy" id="1274662"/>
    <lineage>
        <taxon>Eukaryota</taxon>
        <taxon>Viridiplantae</taxon>
        <taxon>Chlorophyta</taxon>
        <taxon>core chlorophytes</taxon>
        <taxon>Trebouxiophyceae</taxon>
        <taxon>Trebouxiophyceae incertae sedis</taxon>
        <taxon>Coccomyxaceae</taxon>
        <taxon>Coccomyxa</taxon>
    </lineage>
</organism>
<evidence type="ECO:0000256" key="3">
    <source>
        <dbReference type="ARBA" id="ARBA00023277"/>
    </source>
</evidence>
<accession>A0AAV1I879</accession>
<evidence type="ECO:0000256" key="2">
    <source>
        <dbReference type="ARBA" id="ARBA00012708"/>
    </source>
</evidence>
<keyword evidence="7" id="KW-1185">Reference proteome</keyword>
<evidence type="ECO:0000256" key="5">
    <source>
        <dbReference type="SAM" id="MobiDB-lite"/>
    </source>
</evidence>
<proteinExistence type="inferred from homology"/>
<protein>
    <recommendedName>
        <fullName evidence="2">galactinol--sucrose galactosyltransferase</fullName>
        <ecNumber evidence="2">2.4.1.82</ecNumber>
    </recommendedName>
</protein>
<feature type="compositionally biased region" description="Polar residues" evidence="5">
    <location>
        <begin position="1"/>
        <end position="18"/>
    </location>
</feature>
<dbReference type="EC" id="2.4.1.82" evidence="2"/>
<comment type="catalytic activity">
    <reaction evidence="4">
        <text>alpha-D-galactosyl-(1-&gt;3)-1D-myo-inositol + sucrose = raffinose + myo-inositol</text>
        <dbReference type="Rhea" id="RHEA:20161"/>
        <dbReference type="ChEBI" id="CHEBI:16634"/>
        <dbReference type="ChEBI" id="CHEBI:17268"/>
        <dbReference type="ChEBI" id="CHEBI:17505"/>
        <dbReference type="ChEBI" id="CHEBI:17992"/>
        <dbReference type="EC" id="2.4.1.82"/>
    </reaction>
</comment>
<keyword evidence="3" id="KW-0119">Carbohydrate metabolism</keyword>
<gene>
    <name evidence="6" type="ORF">CVIRNUC_005448</name>
</gene>
<dbReference type="SUPFAM" id="SSF51445">
    <property type="entry name" value="(Trans)glycosidases"/>
    <property type="match status" value="2"/>
</dbReference>
<sequence length="887" mass="95031">MAPTLSLSASATTLNAPPTTVPDLEKPPPSHLAISQTAGGGLSAGGHEFLRLLGSDMHISNSSTATGAVLLGLDAGGDTSLAETTLGRLSCSRLLASARIKIYWMSPEYGSKAQDLPPETQFVLLELSSKGPYAVLLPLIDSGKFRATLRPPRKGDRASEVRLRIESGDESVRASKWDNALLCAAGHNPYELVDSAVAAAARISGTAKPLSAKKIPDFMSAFGWCTWDAFYSRVSAQGVAQGLEALRKGGVAPKLLIIDDGWQSTQLDDYLRPISDSGVVKSENKVLMAASKKTTFSGGSPMAQLANQAAVMENGSRAEGKHEAPDGVRAEHGPVKTAWERFKGQLAGLIAALITTLYTYFVEHAPTGSWRISWFAKLSQGKLRKTILAFYAQTSDHVKRLSSPVANGKFSSISADTDTPWGRPEALRSVVTDLKERFHLKHVFCWHSLYGYWAGIDPASPEMQQYGPSLVWPQPSGGVVDVDPPFAWNCQVVAGAGVVKDIRGLYRDMHSYLAGCGVDGVKVDCQSTLDMIGSSLGGGSAYSAEFHSVLEDSIKQHFSGNNLINCMCHSTSDLYRMTDTALARSSDDFWPRDLASHTTHVAINAGNSVFMAALVQPDWDMFQSQHPAALLHASARVVSGGPVYVSDRPGRHNMELLKRMVLPDGSVLLCAQPGRPTLDCLFSDCMRDHATLLKVWNVNRGGSGVVGIFNVQGSHWSRKNRMFVMHDSRPQLLSTLVAPSDIMAFSGGDPSSRYVLYSDAQKTAWVTDLREGIKVTLKRAESDLVTVVPLHEVKGLSVAPIGLVNMLNAGAAVQSFKCDTPSVSVATCTIAVHGCGRFALYSTASAASCTVDGMTVAAEYSAESSILTVPVPQTPDLEATLEISFAL</sequence>
<dbReference type="PANTHER" id="PTHR31268:SF32">
    <property type="entry name" value="GALACTINOL--SUCROSE GALACTOSYLTRANSFERASE 2-RELATED"/>
    <property type="match status" value="1"/>
</dbReference>
<comment type="similarity">
    <text evidence="1">Belongs to the glycosyl hydrolases 36 family.</text>
</comment>
<dbReference type="Proteomes" id="UP001314263">
    <property type="component" value="Unassembled WGS sequence"/>
</dbReference>
<reference evidence="6 7" key="1">
    <citation type="submission" date="2023-10" db="EMBL/GenBank/DDBJ databases">
        <authorList>
            <person name="Maclean D."/>
            <person name="Macfadyen A."/>
        </authorList>
    </citation>
    <scope>NUCLEOTIDE SEQUENCE [LARGE SCALE GENOMIC DNA]</scope>
</reference>
<feature type="region of interest" description="Disordered" evidence="5">
    <location>
        <begin position="1"/>
        <end position="37"/>
    </location>
</feature>
<dbReference type="GO" id="GO:0047274">
    <property type="term" value="F:galactinol-sucrose galactosyltransferase activity"/>
    <property type="evidence" value="ECO:0007669"/>
    <property type="project" value="UniProtKB-EC"/>
</dbReference>